<protein>
    <recommendedName>
        <fullName evidence="7">Nucleoporin Nup54 alpha-helical domain-containing protein</fullName>
    </recommendedName>
</protein>
<feature type="compositionally biased region" description="Low complexity" evidence="6">
    <location>
        <begin position="64"/>
        <end position="74"/>
    </location>
</feature>
<dbReference type="Proteomes" id="UP000297910">
    <property type="component" value="Unassembled WGS sequence"/>
</dbReference>
<dbReference type="Gene3D" id="1.20.5.490">
    <property type="entry name" value="Single helix bin"/>
    <property type="match status" value="1"/>
</dbReference>
<gene>
    <name evidence="8" type="ORF">BPAE_0011g00250</name>
</gene>
<evidence type="ECO:0000256" key="5">
    <source>
        <dbReference type="SAM" id="Coils"/>
    </source>
</evidence>
<feature type="compositionally biased region" description="Polar residues" evidence="6">
    <location>
        <begin position="18"/>
        <end position="37"/>
    </location>
</feature>
<keyword evidence="3" id="KW-0906">Nuclear pore complex</keyword>
<dbReference type="FunFam" id="1.20.5.490:FF:000005">
    <property type="entry name" value="Nucleoporin complex subunit 54"/>
    <property type="match status" value="1"/>
</dbReference>
<keyword evidence="3" id="KW-0653">Protein transport</keyword>
<dbReference type="AlphaFoldDB" id="A0A4Z1G688"/>
<comment type="caution">
    <text evidence="8">The sequence shown here is derived from an EMBL/GenBank/DDBJ whole genome shotgun (WGS) entry which is preliminary data.</text>
</comment>
<dbReference type="GO" id="GO:0036228">
    <property type="term" value="P:protein localization to nuclear inner membrane"/>
    <property type="evidence" value="ECO:0007669"/>
    <property type="project" value="TreeGrafter"/>
</dbReference>
<feature type="domain" description="Nucleoporin Nup54 alpha-helical" evidence="7">
    <location>
        <begin position="215"/>
        <end position="351"/>
    </location>
</feature>
<name>A0A4Z1G688_9HELO</name>
<keyword evidence="5" id="KW-0175">Coiled coil</keyword>
<dbReference type="InterPro" id="IPR024864">
    <property type="entry name" value="Nup54/Nup57/Nup44"/>
</dbReference>
<dbReference type="Pfam" id="PF13634">
    <property type="entry name" value="Nucleoporin_FG"/>
    <property type="match status" value="2"/>
</dbReference>
<keyword evidence="3" id="KW-0811">Translocation</keyword>
<keyword evidence="3" id="KW-0509">mRNA transport</keyword>
<evidence type="ECO:0000259" key="7">
    <source>
        <dbReference type="Pfam" id="PF13874"/>
    </source>
</evidence>
<dbReference type="Pfam" id="PF13874">
    <property type="entry name" value="Nup54"/>
    <property type="match status" value="1"/>
</dbReference>
<organism evidence="8 9">
    <name type="scientific">Botrytis paeoniae</name>
    <dbReference type="NCBI Taxonomy" id="278948"/>
    <lineage>
        <taxon>Eukaryota</taxon>
        <taxon>Fungi</taxon>
        <taxon>Dikarya</taxon>
        <taxon>Ascomycota</taxon>
        <taxon>Pezizomycotina</taxon>
        <taxon>Leotiomycetes</taxon>
        <taxon>Helotiales</taxon>
        <taxon>Sclerotiniaceae</taxon>
        <taxon>Botrytis</taxon>
    </lineage>
</organism>
<dbReference type="PANTHER" id="PTHR13000:SF0">
    <property type="entry name" value="NUCLEOPORIN P54"/>
    <property type="match status" value="1"/>
</dbReference>
<dbReference type="GO" id="GO:0006607">
    <property type="term" value="P:NLS-bearing protein import into nucleus"/>
    <property type="evidence" value="ECO:0007669"/>
    <property type="project" value="TreeGrafter"/>
</dbReference>
<evidence type="ECO:0000256" key="3">
    <source>
        <dbReference type="ARBA" id="ARBA00023132"/>
    </source>
</evidence>
<keyword evidence="4" id="KW-0539">Nucleus</keyword>
<feature type="region of interest" description="Disordered" evidence="6">
    <location>
        <begin position="1"/>
        <end position="129"/>
    </location>
</feature>
<evidence type="ECO:0000256" key="1">
    <source>
        <dbReference type="ARBA" id="ARBA00004567"/>
    </source>
</evidence>
<dbReference type="GO" id="GO:0006999">
    <property type="term" value="P:nuclear pore organization"/>
    <property type="evidence" value="ECO:0007669"/>
    <property type="project" value="TreeGrafter"/>
</dbReference>
<dbReference type="FunFam" id="1.20.5.3600:FF:000002">
    <property type="entry name" value="Nucleoporin nup44"/>
    <property type="match status" value="1"/>
</dbReference>
<keyword evidence="2" id="KW-0813">Transport</keyword>
<evidence type="ECO:0000313" key="9">
    <source>
        <dbReference type="Proteomes" id="UP000297910"/>
    </source>
</evidence>
<dbReference type="Pfam" id="PF18570">
    <property type="entry name" value="Nup54_57_C"/>
    <property type="match status" value="1"/>
</dbReference>
<dbReference type="PANTHER" id="PTHR13000">
    <property type="entry name" value="NUCLEOPORIN P54"/>
    <property type="match status" value="1"/>
</dbReference>
<feature type="compositionally biased region" description="Low complexity" evidence="6">
    <location>
        <begin position="119"/>
        <end position="128"/>
    </location>
</feature>
<evidence type="ECO:0000313" key="8">
    <source>
        <dbReference type="EMBL" id="TGO29753.1"/>
    </source>
</evidence>
<sequence length="428" mass="46441">MFGSTFGQSQPAGGGLFGSTNTAQSSGGLFGSTNTAQKPGGLFGSTTTTGAQNQGGGLFGGAGQNTQQNQQQTGGLFGGGLGTSTQQNQPQTGGLFGANAQQPQQQQPGGLFSGQTMGAQQQAAQQQQNTILGGSQQQTGLFGQTQSSQALGQSQGQFGNSLFTNTSGLKPREKSVIDQIETVVGKWDTGSKDCAFQYFFYNNVGVDEAPFYQPQPNEDPRAWEEALSKKPGPGYIPVACIGFQMMGDRIKAQQNHLAAFNIRLHDINASLSNLLQNHDTRTSIRAMDARRKHVVLKQRCIALATKVQVLRNRGYALSGDEEDLKAKLIKIEKGASDPALGARAEEIWARMINVQERGRLLRTELEKVGQENGEILDDTMTARCKKILEDYQTQLAHLKKELDRVHKDYVEWEKEQPPQIAARTRFGR</sequence>
<evidence type="ECO:0000256" key="6">
    <source>
        <dbReference type="SAM" id="MobiDB-lite"/>
    </source>
</evidence>
<dbReference type="InterPro" id="IPR025574">
    <property type="entry name" value="Nucleoporin_FG_rpt"/>
</dbReference>
<reference evidence="8 9" key="1">
    <citation type="submission" date="2017-12" db="EMBL/GenBank/DDBJ databases">
        <title>Comparative genomics of Botrytis spp.</title>
        <authorList>
            <person name="Valero-Jimenez C.A."/>
            <person name="Tapia P."/>
            <person name="Veloso J."/>
            <person name="Silva-Moreno E."/>
            <person name="Staats M."/>
            <person name="Valdes J.H."/>
            <person name="Van Kan J.A.L."/>
        </authorList>
    </citation>
    <scope>NUCLEOTIDE SEQUENCE [LARGE SCALE GENOMIC DNA]</scope>
    <source>
        <strain evidence="8 9">Bp0003</strain>
    </source>
</reference>
<accession>A0A4Z1G688</accession>
<proteinExistence type="predicted"/>
<evidence type="ECO:0000256" key="2">
    <source>
        <dbReference type="ARBA" id="ARBA00022448"/>
    </source>
</evidence>
<feature type="compositionally biased region" description="Gly residues" evidence="6">
    <location>
        <begin position="53"/>
        <end position="63"/>
    </location>
</feature>
<feature type="coiled-coil region" evidence="5">
    <location>
        <begin position="381"/>
        <end position="415"/>
    </location>
</feature>
<keyword evidence="9" id="KW-1185">Reference proteome</keyword>
<feature type="compositionally biased region" description="Polar residues" evidence="6">
    <location>
        <begin position="1"/>
        <end position="11"/>
    </location>
</feature>
<dbReference type="GO" id="GO:0017056">
    <property type="term" value="F:structural constituent of nuclear pore"/>
    <property type="evidence" value="ECO:0007669"/>
    <property type="project" value="TreeGrafter"/>
</dbReference>
<dbReference type="Gene3D" id="1.20.5.3600">
    <property type="match status" value="1"/>
</dbReference>
<dbReference type="EMBL" id="PQXI01000011">
    <property type="protein sequence ID" value="TGO29753.1"/>
    <property type="molecule type" value="Genomic_DNA"/>
</dbReference>
<comment type="subcellular location">
    <subcellularLocation>
        <location evidence="1">Nucleus</location>
        <location evidence="1">Nuclear pore complex</location>
    </subcellularLocation>
</comment>
<evidence type="ECO:0000256" key="4">
    <source>
        <dbReference type="ARBA" id="ARBA00023242"/>
    </source>
</evidence>
<dbReference type="InterPro" id="IPR025712">
    <property type="entry name" value="Nup54_alpha-helical_dom"/>
</dbReference>
<dbReference type="GO" id="GO:0044613">
    <property type="term" value="C:nuclear pore central transport channel"/>
    <property type="evidence" value="ECO:0007669"/>
    <property type="project" value="TreeGrafter"/>
</dbReference>